<organism evidence="2 3">
    <name type="scientific">Terrabacter aerolatus</name>
    <dbReference type="NCBI Taxonomy" id="422442"/>
    <lineage>
        <taxon>Bacteria</taxon>
        <taxon>Bacillati</taxon>
        <taxon>Actinomycetota</taxon>
        <taxon>Actinomycetes</taxon>
        <taxon>Micrococcales</taxon>
        <taxon>Intrasporangiaceae</taxon>
        <taxon>Terrabacter</taxon>
    </lineage>
</organism>
<name>A0A512D0E0_9MICO</name>
<comment type="caution">
    <text evidence="2">The sequence shown here is derived from an EMBL/GenBank/DDBJ whole genome shotgun (WGS) entry which is preliminary data.</text>
</comment>
<feature type="region of interest" description="Disordered" evidence="1">
    <location>
        <begin position="38"/>
        <end position="130"/>
    </location>
</feature>
<evidence type="ECO:0000256" key="1">
    <source>
        <dbReference type="SAM" id="MobiDB-lite"/>
    </source>
</evidence>
<keyword evidence="3" id="KW-1185">Reference proteome</keyword>
<proteinExistence type="predicted"/>
<accession>A0A512D0E0</accession>
<evidence type="ECO:0000313" key="3">
    <source>
        <dbReference type="Proteomes" id="UP000321534"/>
    </source>
</evidence>
<dbReference type="EMBL" id="BJYX01000007">
    <property type="protein sequence ID" value="GEO29933.1"/>
    <property type="molecule type" value="Genomic_DNA"/>
</dbReference>
<gene>
    <name evidence="2" type="ORF">TAE01_17430</name>
</gene>
<sequence length="160" mass="16152">MVLGPVGAAAAPVAGAVDWAERRRGDGREDERVLRHRVGDAFAADDPGPDEVEGVGGVDAGTGGAVGGATVPAADVQDPERSVGRRERGHDLTGAGVDGLRRAVQANRSGAVSDPGGGLGPGVEVPRQQPGQHLRLGGRVEVVQVERVSVPDPIAASLLV</sequence>
<reference evidence="2 3" key="1">
    <citation type="submission" date="2019-07" db="EMBL/GenBank/DDBJ databases">
        <title>Whole genome shotgun sequence of Terrabacter aerolatus NBRC 106305.</title>
        <authorList>
            <person name="Hosoyama A."/>
            <person name="Uohara A."/>
            <person name="Ohji S."/>
            <person name="Ichikawa N."/>
        </authorList>
    </citation>
    <scope>NUCLEOTIDE SEQUENCE [LARGE SCALE GENOMIC DNA]</scope>
    <source>
        <strain evidence="2 3">NBRC 106305</strain>
    </source>
</reference>
<feature type="compositionally biased region" description="Gly residues" evidence="1">
    <location>
        <begin position="54"/>
        <end position="67"/>
    </location>
</feature>
<protein>
    <submittedName>
        <fullName evidence="2">Uncharacterized protein</fullName>
    </submittedName>
</protein>
<dbReference type="Proteomes" id="UP000321534">
    <property type="component" value="Unassembled WGS sequence"/>
</dbReference>
<dbReference type="AlphaFoldDB" id="A0A512D0E0"/>
<evidence type="ECO:0000313" key="2">
    <source>
        <dbReference type="EMBL" id="GEO29933.1"/>
    </source>
</evidence>
<feature type="compositionally biased region" description="Basic and acidic residues" evidence="1">
    <location>
        <begin position="78"/>
        <end position="91"/>
    </location>
</feature>